<name>A0A9X5I650_9CYAN</name>
<sequence>MLSEITLNQTLSEQTSAITLNPTLSEPTAECNVRECLIDRYEIDCYPYATRGVLFGILFGSLFWGAIAGAFMLLL</sequence>
<proteinExistence type="predicted"/>
<dbReference type="RefSeq" id="WP_039716991.1">
    <property type="nucleotide sequence ID" value="NZ_JTJC03000004.1"/>
</dbReference>
<keyword evidence="1" id="KW-1133">Transmembrane helix</keyword>
<evidence type="ECO:0000256" key="1">
    <source>
        <dbReference type="SAM" id="Phobius"/>
    </source>
</evidence>
<organism evidence="2 3">
    <name type="scientific">Scytonema millei VB511283</name>
    <dbReference type="NCBI Taxonomy" id="1245923"/>
    <lineage>
        <taxon>Bacteria</taxon>
        <taxon>Bacillati</taxon>
        <taxon>Cyanobacteriota</taxon>
        <taxon>Cyanophyceae</taxon>
        <taxon>Nostocales</taxon>
        <taxon>Scytonemataceae</taxon>
        <taxon>Scytonema</taxon>
    </lineage>
</organism>
<protein>
    <submittedName>
        <fullName evidence="2">Uncharacterized protein</fullName>
    </submittedName>
</protein>
<dbReference type="EMBL" id="JTJC03000004">
    <property type="protein sequence ID" value="NHC36344.1"/>
    <property type="molecule type" value="Genomic_DNA"/>
</dbReference>
<keyword evidence="1" id="KW-0812">Transmembrane</keyword>
<keyword evidence="1" id="KW-0472">Membrane</keyword>
<reference evidence="2 3" key="1">
    <citation type="journal article" date="2015" name="Genome Announc.">
        <title>Draft Genome Sequence of the Terrestrial Cyanobacterium Scytonema millei VB511283, Isolated from Eastern India.</title>
        <authorList>
            <person name="Sen D."/>
            <person name="Chandrababunaidu M.M."/>
            <person name="Singh D."/>
            <person name="Sanghi N."/>
            <person name="Ghorai A."/>
            <person name="Mishra G.P."/>
            <person name="Madduluri M."/>
            <person name="Adhikary S.P."/>
            <person name="Tripathy S."/>
        </authorList>
    </citation>
    <scope>NUCLEOTIDE SEQUENCE [LARGE SCALE GENOMIC DNA]</scope>
    <source>
        <strain evidence="2 3">VB511283</strain>
    </source>
</reference>
<accession>A0A9X5I650</accession>
<feature type="transmembrane region" description="Helical" evidence="1">
    <location>
        <begin position="53"/>
        <end position="74"/>
    </location>
</feature>
<evidence type="ECO:0000313" key="2">
    <source>
        <dbReference type="EMBL" id="NHC36344.1"/>
    </source>
</evidence>
<gene>
    <name evidence="2" type="ORF">QH73_0017110</name>
</gene>
<keyword evidence="3" id="KW-1185">Reference proteome</keyword>
<dbReference type="Proteomes" id="UP000031532">
    <property type="component" value="Unassembled WGS sequence"/>
</dbReference>
<comment type="caution">
    <text evidence="2">The sequence shown here is derived from an EMBL/GenBank/DDBJ whole genome shotgun (WGS) entry which is preliminary data.</text>
</comment>
<dbReference type="OrthoDB" id="583441at2"/>
<evidence type="ECO:0000313" key="3">
    <source>
        <dbReference type="Proteomes" id="UP000031532"/>
    </source>
</evidence>
<dbReference type="AlphaFoldDB" id="A0A9X5I650"/>